<dbReference type="EMBL" id="CAXAMM010011514">
    <property type="protein sequence ID" value="CAK9026342.1"/>
    <property type="molecule type" value="Genomic_DNA"/>
</dbReference>
<evidence type="ECO:0000259" key="2">
    <source>
        <dbReference type="Pfam" id="PF08588"/>
    </source>
</evidence>
<comment type="caution">
    <text evidence="3">The sequence shown here is derived from an EMBL/GenBank/DDBJ whole genome shotgun (WGS) entry which is preliminary data.</text>
</comment>
<keyword evidence="1" id="KW-1133">Transmembrane helix</keyword>
<keyword evidence="4" id="KW-1185">Reference proteome</keyword>
<sequence>MALTEQAAAWISTLDLRTFAVLLLIFYIILQLSKSSSKTSTENHGGASVDDEGLANLGLGAMPPGKKLEIALDPPVGLHWSNPEEPFPFETELCKGSYFFFHPPTDGRAFRGASGGLDFAEYFRGKTRLWELRIQFVCKKPLPCKDLYFGVELEDYVHLPAAAKRVVQLSVAAIRQAVGGVYNTQGDDPAKAIPGEESEKPTIVLPLWAFDQFIITQPGEEVPDMTSPDFPEYGSRRKGRIAEYIREMDDLAANLGPGPTYTLGFWGNSRFLDVMSWKLRGIPLVTPFDFEPLIGQPPVYAVLYCLTPAEAGRDGKAESRHLNSRKKYMFRAAIWNSEKRVTQELFERLTGLRSSDRFLPESTERKRSKGGLVKNIFSAMKDPFKCCSGPPGVKCE</sequence>
<organism evidence="3 4">
    <name type="scientific">Durusdinium trenchii</name>
    <dbReference type="NCBI Taxonomy" id="1381693"/>
    <lineage>
        <taxon>Eukaryota</taxon>
        <taxon>Sar</taxon>
        <taxon>Alveolata</taxon>
        <taxon>Dinophyceae</taxon>
        <taxon>Suessiales</taxon>
        <taxon>Symbiodiniaceae</taxon>
        <taxon>Durusdinium</taxon>
    </lineage>
</organism>
<keyword evidence="1" id="KW-0812">Transmembrane</keyword>
<feature type="transmembrane region" description="Helical" evidence="1">
    <location>
        <begin position="7"/>
        <end position="30"/>
    </location>
</feature>
<name>A0ABP0KI74_9DINO</name>
<evidence type="ECO:0000313" key="3">
    <source>
        <dbReference type="EMBL" id="CAK9026342.1"/>
    </source>
</evidence>
<evidence type="ECO:0000313" key="4">
    <source>
        <dbReference type="Proteomes" id="UP001642464"/>
    </source>
</evidence>
<gene>
    <name evidence="3" type="ORF">SCF082_LOCUS17459</name>
</gene>
<accession>A0ABP0KI74</accession>
<keyword evidence="1" id="KW-0472">Membrane</keyword>
<dbReference type="Pfam" id="PF08588">
    <property type="entry name" value="Duc1"/>
    <property type="match status" value="1"/>
</dbReference>
<evidence type="ECO:0000256" key="1">
    <source>
        <dbReference type="SAM" id="Phobius"/>
    </source>
</evidence>
<dbReference type="InterPro" id="IPR013897">
    <property type="entry name" value="Duc1"/>
</dbReference>
<feature type="domain" description="Domain of unknown function at the cortex 1" evidence="2">
    <location>
        <begin position="78"/>
        <end position="305"/>
    </location>
</feature>
<dbReference type="Proteomes" id="UP001642464">
    <property type="component" value="Unassembled WGS sequence"/>
</dbReference>
<protein>
    <recommendedName>
        <fullName evidence="2">Domain of unknown function at the cortex 1 domain-containing protein</fullName>
    </recommendedName>
</protein>
<reference evidence="3 4" key="1">
    <citation type="submission" date="2024-02" db="EMBL/GenBank/DDBJ databases">
        <authorList>
            <person name="Chen Y."/>
            <person name="Shah S."/>
            <person name="Dougan E. K."/>
            <person name="Thang M."/>
            <person name="Chan C."/>
        </authorList>
    </citation>
    <scope>NUCLEOTIDE SEQUENCE [LARGE SCALE GENOMIC DNA]</scope>
</reference>
<proteinExistence type="predicted"/>